<comment type="similarity">
    <text evidence="2 12">Belongs to the ATPase protein 8 family.</text>
</comment>
<evidence type="ECO:0000256" key="7">
    <source>
        <dbReference type="ARBA" id="ARBA00022989"/>
    </source>
</evidence>
<protein>
    <recommendedName>
        <fullName evidence="12">ATP synthase complex subunit 8</fullName>
    </recommendedName>
</protein>
<keyword evidence="10 13" id="KW-0472">Membrane</keyword>
<dbReference type="GO" id="GO:0031966">
    <property type="term" value="C:mitochondrial membrane"/>
    <property type="evidence" value="ECO:0007669"/>
    <property type="project" value="UniProtKB-SubCell"/>
</dbReference>
<organism evidence="14">
    <name type="scientific">Sceloporus grammicus</name>
    <name type="common">Mesquite lizard</name>
    <dbReference type="NCBI Taxonomy" id="36306"/>
    <lineage>
        <taxon>Eukaryota</taxon>
        <taxon>Metazoa</taxon>
        <taxon>Chordata</taxon>
        <taxon>Craniata</taxon>
        <taxon>Vertebrata</taxon>
        <taxon>Euteleostomi</taxon>
        <taxon>Lepidosauria</taxon>
        <taxon>Squamata</taxon>
        <taxon>Bifurcata</taxon>
        <taxon>Unidentata</taxon>
        <taxon>Episquamata</taxon>
        <taxon>Toxicofera</taxon>
        <taxon>Iguania</taxon>
        <taxon>Phrynosomatidae</taxon>
        <taxon>Phrynosomatinae</taxon>
        <taxon>Sceloporus</taxon>
    </lineage>
</organism>
<evidence type="ECO:0000256" key="10">
    <source>
        <dbReference type="ARBA" id="ARBA00023136"/>
    </source>
</evidence>
<sequence length="55" mass="6493">MPQLSPSPWFLIMLMVWATLMVIFLNKVLAMLYPNIPTDLTPETKHPASWTWPWH</sequence>
<evidence type="ECO:0000256" key="3">
    <source>
        <dbReference type="ARBA" id="ARBA00022448"/>
    </source>
</evidence>
<name>A0A4P3AKE7_SCEGA</name>
<evidence type="ECO:0000256" key="2">
    <source>
        <dbReference type="ARBA" id="ARBA00008892"/>
    </source>
</evidence>
<keyword evidence="11" id="KW-0066">ATP synthesis</keyword>
<accession>A0A4P3AKE7</accession>
<evidence type="ECO:0000256" key="8">
    <source>
        <dbReference type="ARBA" id="ARBA00023065"/>
    </source>
</evidence>
<dbReference type="Pfam" id="PF00895">
    <property type="entry name" value="ATP-synt_8"/>
    <property type="match status" value="1"/>
</dbReference>
<keyword evidence="8 12" id="KW-0406">Ion transport</keyword>
<dbReference type="PANTHER" id="PTHR39937:SF1">
    <property type="entry name" value="ATP SYNTHASE PROTEIN 8"/>
    <property type="match status" value="1"/>
</dbReference>
<keyword evidence="3 12" id="KW-0813">Transport</keyword>
<dbReference type="AlphaFoldDB" id="A0A4P3AKE7"/>
<evidence type="ECO:0000256" key="6">
    <source>
        <dbReference type="ARBA" id="ARBA00022781"/>
    </source>
</evidence>
<dbReference type="InterPro" id="IPR001421">
    <property type="entry name" value="ATP8_metazoa"/>
</dbReference>
<evidence type="ECO:0000256" key="13">
    <source>
        <dbReference type="SAM" id="Phobius"/>
    </source>
</evidence>
<dbReference type="GO" id="GO:0015078">
    <property type="term" value="F:proton transmembrane transporter activity"/>
    <property type="evidence" value="ECO:0007669"/>
    <property type="project" value="InterPro"/>
</dbReference>
<evidence type="ECO:0000256" key="5">
    <source>
        <dbReference type="ARBA" id="ARBA00022692"/>
    </source>
</evidence>
<dbReference type="PANTHER" id="PTHR39937">
    <property type="entry name" value="ATP SYNTHASE PROTEIN 8"/>
    <property type="match status" value="1"/>
</dbReference>
<evidence type="ECO:0000256" key="12">
    <source>
        <dbReference type="RuleBase" id="RU003661"/>
    </source>
</evidence>
<geneLocation type="mitochondrion" evidence="14"/>
<comment type="subcellular location">
    <subcellularLocation>
        <location evidence="1 12">Mitochondrion membrane</location>
        <topology evidence="1 12">Single-pass membrane protein</topology>
    </subcellularLocation>
</comment>
<feature type="transmembrane region" description="Helical" evidence="13">
    <location>
        <begin position="6"/>
        <end position="25"/>
    </location>
</feature>
<evidence type="ECO:0000256" key="1">
    <source>
        <dbReference type="ARBA" id="ARBA00004304"/>
    </source>
</evidence>
<keyword evidence="9 12" id="KW-0496">Mitochondrion</keyword>
<keyword evidence="4 12" id="KW-0138">CF(0)</keyword>
<evidence type="ECO:0000256" key="4">
    <source>
        <dbReference type="ARBA" id="ARBA00022547"/>
    </source>
</evidence>
<proteinExistence type="inferred from homology"/>
<evidence type="ECO:0000256" key="9">
    <source>
        <dbReference type="ARBA" id="ARBA00023128"/>
    </source>
</evidence>
<keyword evidence="7 13" id="KW-1133">Transmembrane helix</keyword>
<dbReference type="GO" id="GO:0045259">
    <property type="term" value="C:proton-transporting ATP synthase complex"/>
    <property type="evidence" value="ECO:0007669"/>
    <property type="project" value="UniProtKB-KW"/>
</dbReference>
<keyword evidence="6 12" id="KW-0375">Hydrogen ion transport</keyword>
<dbReference type="GO" id="GO:0015986">
    <property type="term" value="P:proton motive force-driven ATP synthesis"/>
    <property type="evidence" value="ECO:0007669"/>
    <property type="project" value="InterPro"/>
</dbReference>
<dbReference type="EMBL" id="BK010486">
    <property type="protein sequence ID" value="DAC76964.1"/>
    <property type="molecule type" value="Genomic_DNA"/>
</dbReference>
<reference evidence="14" key="1">
    <citation type="journal article" date="2019" name="Mitochondrial DNA Part B Resour">
        <title>Complete mitochondrial genomes for three lizards (Anolis punctatus, Sceloporus woodi, and S. grammicus): a contribution to mitochondrial phylogenomics of Iguanoidea.</title>
        <authorList>
            <person name="Nogueira Dumans A.T."/>
            <person name="Warwar Teixeira G."/>
            <person name="Alves Vieira G."/>
            <person name="Schroder Sarzi D."/>
            <person name="Furtado C."/>
            <person name="Jennings W.B."/>
            <person name="Prosdocimi F."/>
        </authorList>
    </citation>
    <scope>NUCLEOTIDE SEQUENCE</scope>
</reference>
<evidence type="ECO:0000256" key="11">
    <source>
        <dbReference type="ARBA" id="ARBA00023310"/>
    </source>
</evidence>
<keyword evidence="5 12" id="KW-0812">Transmembrane</keyword>
<dbReference type="InterPro" id="IPR050635">
    <property type="entry name" value="ATPase_protein_8"/>
</dbReference>
<evidence type="ECO:0000313" key="14">
    <source>
        <dbReference type="EMBL" id="DAC76964.1"/>
    </source>
</evidence>
<gene>
    <name evidence="14" type="primary">ATP8</name>
</gene>